<accession>A0AAW1XZ82</accession>
<organism evidence="2 3">
    <name type="scientific">Rubus argutus</name>
    <name type="common">Southern blackberry</name>
    <dbReference type="NCBI Taxonomy" id="59490"/>
    <lineage>
        <taxon>Eukaryota</taxon>
        <taxon>Viridiplantae</taxon>
        <taxon>Streptophyta</taxon>
        <taxon>Embryophyta</taxon>
        <taxon>Tracheophyta</taxon>
        <taxon>Spermatophyta</taxon>
        <taxon>Magnoliopsida</taxon>
        <taxon>eudicotyledons</taxon>
        <taxon>Gunneridae</taxon>
        <taxon>Pentapetalae</taxon>
        <taxon>rosids</taxon>
        <taxon>fabids</taxon>
        <taxon>Rosales</taxon>
        <taxon>Rosaceae</taxon>
        <taxon>Rosoideae</taxon>
        <taxon>Rosoideae incertae sedis</taxon>
        <taxon>Rubus</taxon>
    </lineage>
</organism>
<comment type="caution">
    <text evidence="2">The sequence shown here is derived from an EMBL/GenBank/DDBJ whole genome shotgun (WGS) entry which is preliminary data.</text>
</comment>
<evidence type="ECO:0000313" key="2">
    <source>
        <dbReference type="EMBL" id="KAK9942102.1"/>
    </source>
</evidence>
<dbReference type="Proteomes" id="UP001457282">
    <property type="component" value="Unassembled WGS sequence"/>
</dbReference>
<dbReference type="AlphaFoldDB" id="A0AAW1XZ82"/>
<proteinExistence type="predicted"/>
<feature type="region of interest" description="Disordered" evidence="1">
    <location>
        <begin position="16"/>
        <end position="42"/>
    </location>
</feature>
<evidence type="ECO:0000313" key="3">
    <source>
        <dbReference type="Proteomes" id="UP001457282"/>
    </source>
</evidence>
<dbReference type="EMBL" id="JBEDUW010000002">
    <property type="protein sequence ID" value="KAK9942102.1"/>
    <property type="molecule type" value="Genomic_DNA"/>
</dbReference>
<keyword evidence="3" id="KW-1185">Reference proteome</keyword>
<reference evidence="2 3" key="1">
    <citation type="journal article" date="2023" name="G3 (Bethesda)">
        <title>A chromosome-length genome assembly and annotation of blackberry (Rubus argutus, cv. 'Hillquist').</title>
        <authorList>
            <person name="Bruna T."/>
            <person name="Aryal R."/>
            <person name="Dudchenko O."/>
            <person name="Sargent D.J."/>
            <person name="Mead D."/>
            <person name="Buti M."/>
            <person name="Cavallini A."/>
            <person name="Hytonen T."/>
            <person name="Andres J."/>
            <person name="Pham M."/>
            <person name="Weisz D."/>
            <person name="Mascagni F."/>
            <person name="Usai G."/>
            <person name="Natali L."/>
            <person name="Bassil N."/>
            <person name="Fernandez G.E."/>
            <person name="Lomsadze A."/>
            <person name="Armour M."/>
            <person name="Olukolu B."/>
            <person name="Poorten T."/>
            <person name="Britton C."/>
            <person name="Davik J."/>
            <person name="Ashrafi H."/>
            <person name="Aiden E.L."/>
            <person name="Borodovsky M."/>
            <person name="Worthington M."/>
        </authorList>
    </citation>
    <scope>NUCLEOTIDE SEQUENCE [LARGE SCALE GENOMIC DNA]</scope>
    <source>
        <strain evidence="2">PI 553951</strain>
    </source>
</reference>
<evidence type="ECO:0000256" key="1">
    <source>
        <dbReference type="SAM" id="MobiDB-lite"/>
    </source>
</evidence>
<gene>
    <name evidence="2" type="ORF">M0R45_007790</name>
</gene>
<name>A0AAW1XZ82_RUBAR</name>
<feature type="compositionally biased region" description="Basic and acidic residues" evidence="1">
    <location>
        <begin position="28"/>
        <end position="42"/>
    </location>
</feature>
<sequence length="124" mass="13903">MFCVVNLASASIMATKGKRRSNIPKDPNSTEKMDPKAGLRKEEHPMAMDDIVDQILSLLPTKSAVYMSYLSKPWKVVTGSKPSPAAKLTRADSEEDLLRLKRKTLQAVLDQCQRALESLCTRRR</sequence>
<protein>
    <submittedName>
        <fullName evidence="2">Uncharacterized protein</fullName>
    </submittedName>
</protein>